<reference evidence="5" key="1">
    <citation type="submission" date="2023-07" db="EMBL/GenBank/DDBJ databases">
        <title>Sorghum-associated microbial communities from plants grown in Nebraska, USA.</title>
        <authorList>
            <person name="Schachtman D."/>
        </authorList>
    </citation>
    <scope>NUCLEOTIDE SEQUENCE</scope>
    <source>
        <strain evidence="5">1457</strain>
    </source>
</reference>
<comment type="caution">
    <text evidence="5">The sequence shown here is derived from an EMBL/GenBank/DDBJ whole genome shotgun (WGS) entry which is preliminary data.</text>
</comment>
<gene>
    <name evidence="5" type="ORF">J2W61_005204</name>
</gene>
<protein>
    <submittedName>
        <fullName evidence="5">DNA-binding HxlR family transcriptional regulator</fullName>
    </submittedName>
</protein>
<dbReference type="InterPro" id="IPR002577">
    <property type="entry name" value="HTH_HxlR"/>
</dbReference>
<dbReference type="Pfam" id="PF01638">
    <property type="entry name" value="HxlR"/>
    <property type="match status" value="1"/>
</dbReference>
<keyword evidence="3" id="KW-0804">Transcription</keyword>
<dbReference type="Proteomes" id="UP001265315">
    <property type="component" value="Unassembled WGS sequence"/>
</dbReference>
<evidence type="ECO:0000256" key="3">
    <source>
        <dbReference type="ARBA" id="ARBA00023163"/>
    </source>
</evidence>
<sequence length="124" mass="14285">MRYAVKNDQTKIEADSLEGASALLGGRWKFVILWHLLAGPLRFAELRRCMPLAAPKNLLRQLHDLERRGLVMREASTKPDVWVEYSISPIGRTLEPILLALEYWSERYDTHCADPVDRRRAVGK</sequence>
<dbReference type="GO" id="GO:0003677">
    <property type="term" value="F:DNA binding"/>
    <property type="evidence" value="ECO:0007669"/>
    <property type="project" value="UniProtKB-KW"/>
</dbReference>
<dbReference type="EMBL" id="JAVDSW010000009">
    <property type="protein sequence ID" value="MDR6705329.1"/>
    <property type="molecule type" value="Genomic_DNA"/>
</dbReference>
<dbReference type="PROSITE" id="PS51118">
    <property type="entry name" value="HTH_HXLR"/>
    <property type="match status" value="1"/>
</dbReference>
<proteinExistence type="predicted"/>
<evidence type="ECO:0000313" key="6">
    <source>
        <dbReference type="Proteomes" id="UP001265315"/>
    </source>
</evidence>
<keyword evidence="2 5" id="KW-0238">DNA-binding</keyword>
<dbReference type="InterPro" id="IPR036390">
    <property type="entry name" value="WH_DNA-bd_sf"/>
</dbReference>
<name>A0AAW8M2K4_AGRTU</name>
<evidence type="ECO:0000256" key="1">
    <source>
        <dbReference type="ARBA" id="ARBA00023015"/>
    </source>
</evidence>
<dbReference type="PANTHER" id="PTHR33204">
    <property type="entry name" value="TRANSCRIPTIONAL REGULATOR, MARR FAMILY"/>
    <property type="match status" value="1"/>
</dbReference>
<dbReference type="RefSeq" id="WP_111794429.1">
    <property type="nucleotide sequence ID" value="NZ_JAGIPM010000010.1"/>
</dbReference>
<accession>A0AAW8M2K4</accession>
<dbReference type="InterPro" id="IPR036388">
    <property type="entry name" value="WH-like_DNA-bd_sf"/>
</dbReference>
<feature type="domain" description="HTH hxlR-type" evidence="4">
    <location>
        <begin position="14"/>
        <end position="113"/>
    </location>
</feature>
<dbReference type="SUPFAM" id="SSF46785">
    <property type="entry name" value="Winged helix' DNA-binding domain"/>
    <property type="match status" value="1"/>
</dbReference>
<dbReference type="AlphaFoldDB" id="A0AAW8M2K4"/>
<evidence type="ECO:0000256" key="2">
    <source>
        <dbReference type="ARBA" id="ARBA00023125"/>
    </source>
</evidence>
<evidence type="ECO:0000259" key="4">
    <source>
        <dbReference type="PROSITE" id="PS51118"/>
    </source>
</evidence>
<keyword evidence="1" id="KW-0805">Transcription regulation</keyword>
<dbReference type="PANTHER" id="PTHR33204:SF29">
    <property type="entry name" value="TRANSCRIPTIONAL REGULATOR"/>
    <property type="match status" value="1"/>
</dbReference>
<organism evidence="5 6">
    <name type="scientific">Agrobacterium tumefaciens</name>
    <dbReference type="NCBI Taxonomy" id="358"/>
    <lineage>
        <taxon>Bacteria</taxon>
        <taxon>Pseudomonadati</taxon>
        <taxon>Pseudomonadota</taxon>
        <taxon>Alphaproteobacteria</taxon>
        <taxon>Hyphomicrobiales</taxon>
        <taxon>Rhizobiaceae</taxon>
        <taxon>Rhizobium/Agrobacterium group</taxon>
        <taxon>Agrobacterium</taxon>
        <taxon>Agrobacterium tumefaciens complex</taxon>
    </lineage>
</organism>
<dbReference type="Gene3D" id="1.10.10.10">
    <property type="entry name" value="Winged helix-like DNA-binding domain superfamily/Winged helix DNA-binding domain"/>
    <property type="match status" value="1"/>
</dbReference>
<evidence type="ECO:0000313" key="5">
    <source>
        <dbReference type="EMBL" id="MDR6705329.1"/>
    </source>
</evidence>